<evidence type="ECO:0000313" key="2">
    <source>
        <dbReference type="EMBL" id="QJH97908.1"/>
    </source>
</evidence>
<reference evidence="1" key="1">
    <citation type="submission" date="2020-03" db="EMBL/GenBank/DDBJ databases">
        <title>The deep terrestrial virosphere.</title>
        <authorList>
            <person name="Holmfeldt K."/>
            <person name="Nilsson E."/>
            <person name="Simone D."/>
            <person name="Lopez-Fernandez M."/>
            <person name="Wu X."/>
            <person name="de Brujin I."/>
            <person name="Lundin D."/>
            <person name="Andersson A."/>
            <person name="Bertilsson S."/>
            <person name="Dopson M."/>
        </authorList>
    </citation>
    <scope>NUCLEOTIDE SEQUENCE</scope>
    <source>
        <strain evidence="1">TM448A00919</strain>
        <strain evidence="2">TM448B01113</strain>
    </source>
</reference>
<accession>A0A6H1ZKB3</accession>
<gene>
    <name evidence="1" type="ORF">TM448A00919_0026</name>
    <name evidence="2" type="ORF">TM448B01113_0024</name>
</gene>
<name>A0A6H1ZKB3_9ZZZZ</name>
<protein>
    <submittedName>
        <fullName evidence="1">Uncharacterized protein</fullName>
    </submittedName>
</protein>
<proteinExistence type="predicted"/>
<organism evidence="1">
    <name type="scientific">viral metagenome</name>
    <dbReference type="NCBI Taxonomy" id="1070528"/>
    <lineage>
        <taxon>unclassified sequences</taxon>
        <taxon>metagenomes</taxon>
        <taxon>organismal metagenomes</taxon>
    </lineage>
</organism>
<evidence type="ECO:0000313" key="1">
    <source>
        <dbReference type="EMBL" id="QJA48366.1"/>
    </source>
</evidence>
<dbReference type="AlphaFoldDB" id="A0A6H1ZKB3"/>
<dbReference type="EMBL" id="MT144081">
    <property type="protein sequence ID" value="QJA48366.1"/>
    <property type="molecule type" value="Genomic_DNA"/>
</dbReference>
<dbReference type="EMBL" id="MT144706">
    <property type="protein sequence ID" value="QJH97908.1"/>
    <property type="molecule type" value="Genomic_DNA"/>
</dbReference>
<sequence>MELIQYSTVDIMFVAMHTRELNIHYTDIEKLHIYRDGSNTDRLRFSNMLVDIGSYSIGNQGNDYLVMDDNKQQWTYLFIAAVHSAGNTIGVSRVLDSLMDTRARIRDYILSVESRYEAIKEVLSNARFLLNLPALRKAVNKRKGLMEVINNNIIITFHNIRSGNDIEGYIKYRKIRMVFNGNLTITNIQYHFSKFYYDTDWLYVGCLHPHVMGTSMCWGNRTEDWGLYCKAQAWVFWVDLLRESLSSYNPAGPYRSVTNIRNDISQLQRVLMGNDELLLITEAEAVSRRIFELVSLSQAYCRACNTMLNEDDDCLNIVCSYSPNYEASCSICGGRLVTQGEHTPRTRLQWVCATCYTCPVCNMSSINDHCTDITCVAVQPMTQYEEGSCLHCEYTMLVDGTFELASGLTVVREICDNEDCDYFQAPQCLLCGNAVGRYNSSYASCCNNARCANSNTRIAIRQSHGEWTRI</sequence>